<proteinExistence type="predicted"/>
<dbReference type="EMBL" id="FMVM01000009">
    <property type="protein sequence ID" value="SCY79776.1"/>
    <property type="molecule type" value="Genomic_DNA"/>
</dbReference>
<protein>
    <submittedName>
        <fullName evidence="1">HD domain-containing protein</fullName>
    </submittedName>
</protein>
<dbReference type="PANTHER" id="PTHR46246:SF1">
    <property type="entry name" value="GUANOSINE-3',5'-BIS(DIPHOSPHATE) 3'-PYROPHOSPHOHYDROLASE MESH1"/>
    <property type="match status" value="1"/>
</dbReference>
<accession>A0A1G5IUP8</accession>
<gene>
    <name evidence="1" type="ORF">SAMN05720606_109189</name>
</gene>
<dbReference type="PANTHER" id="PTHR46246">
    <property type="entry name" value="GUANOSINE-3',5'-BIS(DIPHOSPHATE) 3'-PYROPHOSPHOHYDROLASE MESH1"/>
    <property type="match status" value="1"/>
</dbReference>
<evidence type="ECO:0000313" key="1">
    <source>
        <dbReference type="EMBL" id="SCY79776.1"/>
    </source>
</evidence>
<dbReference type="GO" id="GO:0008893">
    <property type="term" value="F:guanosine-3',5'-bis(diphosphate) 3'-diphosphatase activity"/>
    <property type="evidence" value="ECO:0007669"/>
    <property type="project" value="TreeGrafter"/>
</dbReference>
<dbReference type="Proteomes" id="UP000198538">
    <property type="component" value="Unassembled WGS sequence"/>
</dbReference>
<dbReference type="RefSeq" id="WP_338060878.1">
    <property type="nucleotide sequence ID" value="NZ_FMVM01000009.1"/>
</dbReference>
<name>A0A1G5IUP8_9BACL</name>
<dbReference type="AlphaFoldDB" id="A0A1G5IUP8"/>
<dbReference type="Gene3D" id="1.10.3210.10">
    <property type="entry name" value="Hypothetical protein af1432"/>
    <property type="match status" value="1"/>
</dbReference>
<dbReference type="InterPro" id="IPR052194">
    <property type="entry name" value="MESH1"/>
</dbReference>
<dbReference type="STRING" id="582692.SAMN05720606_109189"/>
<organism evidence="1 2">
    <name type="scientific">Paenibacillus polysaccharolyticus</name>
    <dbReference type="NCBI Taxonomy" id="582692"/>
    <lineage>
        <taxon>Bacteria</taxon>
        <taxon>Bacillati</taxon>
        <taxon>Bacillota</taxon>
        <taxon>Bacilli</taxon>
        <taxon>Bacillales</taxon>
        <taxon>Paenibacillaceae</taxon>
        <taxon>Paenibacillus</taxon>
    </lineage>
</organism>
<dbReference type="SUPFAM" id="SSF109604">
    <property type="entry name" value="HD-domain/PDEase-like"/>
    <property type="match status" value="1"/>
</dbReference>
<sequence>MDIESAISVALQAHKGQLDKGGQPYILHPLAVMNRVESMEEKIVAVLHDVIEDSEVTIEELRGLGFSEEILTAIQLLTRSTEDSYEEFIDKTIMNRTARNVKIADIKENMNISRIKNPTEEDYNRLEKYRKALERLERE</sequence>
<keyword evidence="2" id="KW-1185">Reference proteome</keyword>
<reference evidence="2" key="1">
    <citation type="submission" date="2016-10" db="EMBL/GenBank/DDBJ databases">
        <authorList>
            <person name="Varghese N."/>
            <person name="Submissions S."/>
        </authorList>
    </citation>
    <scope>NUCLEOTIDE SEQUENCE [LARGE SCALE GENOMIC DNA]</scope>
    <source>
        <strain evidence="2">BL9</strain>
    </source>
</reference>
<evidence type="ECO:0000313" key="2">
    <source>
        <dbReference type="Proteomes" id="UP000198538"/>
    </source>
</evidence>